<dbReference type="Proteomes" id="UP001391051">
    <property type="component" value="Unassembled WGS sequence"/>
</dbReference>
<dbReference type="InterPro" id="IPR049884">
    <property type="entry name" value="Scytalone_dh"/>
</dbReference>
<dbReference type="Pfam" id="PF02982">
    <property type="entry name" value="Scytalone_dh"/>
    <property type="match status" value="1"/>
</dbReference>
<dbReference type="SUPFAM" id="SSF54427">
    <property type="entry name" value="NTF2-like"/>
    <property type="match status" value="1"/>
</dbReference>
<evidence type="ECO:0000256" key="1">
    <source>
        <dbReference type="ARBA" id="ARBA00008584"/>
    </source>
</evidence>
<dbReference type="Gene3D" id="3.10.450.50">
    <property type="match status" value="1"/>
</dbReference>
<comment type="similarity">
    <text evidence="1 3">Belongs to the scytalone dehydratase family.</text>
</comment>
<sequence>MSTQQPTPEEVIGCQAALFEWAESFDTKDWGRLRGCLAPTMRVDYTHVMGKLWENMPADDFIPLASNPHFLGDPLLKTQHFLGGASSWTKLSDHEIRGRHQVRVAHQRYTDGSLKEVALKGHAHGGATMWYRRGEEDGVWKFAGLCPDIRWSEYDYDKMFGQH</sequence>
<keyword evidence="6" id="KW-1185">Reference proteome</keyword>
<keyword evidence="2 3" id="KW-0456">Lyase</keyword>
<dbReference type="InterPro" id="IPR004235">
    <property type="entry name" value="Scytalone_dehydratase"/>
</dbReference>
<reference evidence="5 6" key="1">
    <citation type="submission" date="2023-01" db="EMBL/GenBank/DDBJ databases">
        <title>Analysis of 21 Apiospora genomes using comparative genomics revels a genus with tremendous synthesis potential of carbohydrate active enzymes and secondary metabolites.</title>
        <authorList>
            <person name="Sorensen T."/>
        </authorList>
    </citation>
    <scope>NUCLEOTIDE SEQUENCE [LARGE SCALE GENOMIC DNA]</scope>
    <source>
        <strain evidence="5 6">CBS 24483</strain>
    </source>
</reference>
<dbReference type="PIRSF" id="PIRSF024851">
    <property type="entry name" value="SCD1"/>
    <property type="match status" value="1"/>
</dbReference>
<dbReference type="EMBL" id="JAQQWE010000010">
    <property type="protein sequence ID" value="KAK7937308.1"/>
    <property type="molecule type" value="Genomic_DNA"/>
</dbReference>
<evidence type="ECO:0000256" key="3">
    <source>
        <dbReference type="PIRNR" id="PIRNR024851"/>
    </source>
</evidence>
<dbReference type="RefSeq" id="XP_066692636.1">
    <property type="nucleotide sequence ID" value="XM_066850398.1"/>
</dbReference>
<gene>
    <name evidence="5" type="ORF">PG986_014176</name>
</gene>
<name>A0ABR1PSA4_9PEZI</name>
<feature type="domain" description="Scytalone dehydratase-like" evidence="4">
    <location>
        <begin position="10"/>
        <end position="161"/>
    </location>
</feature>
<protein>
    <submittedName>
        <fullName evidence="5">Scytalone dehydratase</fullName>
    </submittedName>
</protein>
<comment type="caution">
    <text evidence="5">The sequence shown here is derived from an EMBL/GenBank/DDBJ whole genome shotgun (WGS) entry which is preliminary data.</text>
</comment>
<dbReference type="GeneID" id="92083460"/>
<evidence type="ECO:0000313" key="5">
    <source>
        <dbReference type="EMBL" id="KAK7937308.1"/>
    </source>
</evidence>
<evidence type="ECO:0000256" key="2">
    <source>
        <dbReference type="ARBA" id="ARBA00023239"/>
    </source>
</evidence>
<evidence type="ECO:0000313" key="6">
    <source>
        <dbReference type="Proteomes" id="UP001391051"/>
    </source>
</evidence>
<organism evidence="5 6">
    <name type="scientific">Apiospora aurea</name>
    <dbReference type="NCBI Taxonomy" id="335848"/>
    <lineage>
        <taxon>Eukaryota</taxon>
        <taxon>Fungi</taxon>
        <taxon>Dikarya</taxon>
        <taxon>Ascomycota</taxon>
        <taxon>Pezizomycotina</taxon>
        <taxon>Sordariomycetes</taxon>
        <taxon>Xylariomycetidae</taxon>
        <taxon>Amphisphaeriales</taxon>
        <taxon>Apiosporaceae</taxon>
        <taxon>Apiospora</taxon>
    </lineage>
</organism>
<evidence type="ECO:0000259" key="4">
    <source>
        <dbReference type="Pfam" id="PF02982"/>
    </source>
</evidence>
<dbReference type="InterPro" id="IPR032710">
    <property type="entry name" value="NTF2-like_dom_sf"/>
</dbReference>
<proteinExistence type="inferred from homology"/>
<accession>A0ABR1PSA4</accession>